<organism evidence="6 7">
    <name type="scientific">Arthrobacter halodurans</name>
    <dbReference type="NCBI Taxonomy" id="516699"/>
    <lineage>
        <taxon>Bacteria</taxon>
        <taxon>Bacillati</taxon>
        <taxon>Actinomycetota</taxon>
        <taxon>Actinomycetes</taxon>
        <taxon>Micrococcales</taxon>
        <taxon>Micrococcaceae</taxon>
        <taxon>Arthrobacter</taxon>
    </lineage>
</organism>
<dbReference type="Pfam" id="PF00440">
    <property type="entry name" value="TetR_N"/>
    <property type="match status" value="1"/>
</dbReference>
<dbReference type="PROSITE" id="PS50977">
    <property type="entry name" value="HTH_TETR_2"/>
    <property type="match status" value="1"/>
</dbReference>
<evidence type="ECO:0000313" key="6">
    <source>
        <dbReference type="EMBL" id="MFB0834476.1"/>
    </source>
</evidence>
<dbReference type="InterPro" id="IPR036271">
    <property type="entry name" value="Tet_transcr_reg_TetR-rel_C_sf"/>
</dbReference>
<sequence length="187" mass="20187">MSAEGGPRPRRHDPARRERIVEATLDVIARHGVAGTTHRKVAAAADVPLGSMTYHFTGIDDLLTAAFTRLADTTADGFEHALAAADGRADAVEAVVGLITGEVLSSRRNALLSYELYALAARNPALRRVTDAWMARSRHALERHFDPDTAVMLDALIEGLSIHRALALTPLPEAAVREAVRRIVGTR</sequence>
<dbReference type="Pfam" id="PF17940">
    <property type="entry name" value="TetR_C_31"/>
    <property type="match status" value="1"/>
</dbReference>
<keyword evidence="3" id="KW-0804">Transcription</keyword>
<name>A0ABV4UNG2_9MICC</name>
<keyword evidence="2 4" id="KW-0238">DNA-binding</keyword>
<dbReference type="PANTHER" id="PTHR47506">
    <property type="entry name" value="TRANSCRIPTIONAL REGULATORY PROTEIN"/>
    <property type="match status" value="1"/>
</dbReference>
<dbReference type="EMBL" id="JBHDLJ010000005">
    <property type="protein sequence ID" value="MFB0834476.1"/>
    <property type="molecule type" value="Genomic_DNA"/>
</dbReference>
<keyword evidence="7" id="KW-1185">Reference proteome</keyword>
<evidence type="ECO:0000256" key="3">
    <source>
        <dbReference type="ARBA" id="ARBA00023163"/>
    </source>
</evidence>
<dbReference type="InterPro" id="IPR041583">
    <property type="entry name" value="TetR_C_31"/>
</dbReference>
<evidence type="ECO:0000259" key="5">
    <source>
        <dbReference type="PROSITE" id="PS50977"/>
    </source>
</evidence>
<dbReference type="SUPFAM" id="SSF48498">
    <property type="entry name" value="Tetracyclin repressor-like, C-terminal domain"/>
    <property type="match status" value="1"/>
</dbReference>
<evidence type="ECO:0000313" key="7">
    <source>
        <dbReference type="Proteomes" id="UP001575652"/>
    </source>
</evidence>
<gene>
    <name evidence="6" type="ORF">ACETWP_07740</name>
</gene>
<protein>
    <submittedName>
        <fullName evidence="6">TetR/AcrR family transcriptional regulator</fullName>
    </submittedName>
</protein>
<feature type="domain" description="HTH tetR-type" evidence="5">
    <location>
        <begin position="14"/>
        <end position="74"/>
    </location>
</feature>
<dbReference type="PANTHER" id="PTHR47506:SF6">
    <property type="entry name" value="HTH-TYPE TRANSCRIPTIONAL REPRESSOR NEMR"/>
    <property type="match status" value="1"/>
</dbReference>
<dbReference type="InterPro" id="IPR009057">
    <property type="entry name" value="Homeodomain-like_sf"/>
</dbReference>
<dbReference type="SUPFAM" id="SSF46689">
    <property type="entry name" value="Homeodomain-like"/>
    <property type="match status" value="1"/>
</dbReference>
<accession>A0ABV4UNG2</accession>
<feature type="DNA-binding region" description="H-T-H motif" evidence="4">
    <location>
        <begin position="37"/>
        <end position="56"/>
    </location>
</feature>
<evidence type="ECO:0000256" key="4">
    <source>
        <dbReference type="PROSITE-ProRule" id="PRU00335"/>
    </source>
</evidence>
<dbReference type="InterPro" id="IPR001647">
    <property type="entry name" value="HTH_TetR"/>
</dbReference>
<dbReference type="Gene3D" id="1.10.357.10">
    <property type="entry name" value="Tetracycline Repressor, domain 2"/>
    <property type="match status" value="1"/>
</dbReference>
<keyword evidence="1" id="KW-0805">Transcription regulation</keyword>
<comment type="caution">
    <text evidence="6">The sequence shown here is derived from an EMBL/GenBank/DDBJ whole genome shotgun (WGS) entry which is preliminary data.</text>
</comment>
<evidence type="ECO:0000256" key="2">
    <source>
        <dbReference type="ARBA" id="ARBA00023125"/>
    </source>
</evidence>
<dbReference type="RefSeq" id="WP_373971652.1">
    <property type="nucleotide sequence ID" value="NZ_JBHDLJ010000005.1"/>
</dbReference>
<evidence type="ECO:0000256" key="1">
    <source>
        <dbReference type="ARBA" id="ARBA00023015"/>
    </source>
</evidence>
<reference evidence="6 7" key="1">
    <citation type="submission" date="2024-09" db="EMBL/GenBank/DDBJ databases">
        <authorList>
            <person name="Salinas-Garcia M.A."/>
            <person name="Prieme A."/>
        </authorList>
    </citation>
    <scope>NUCLEOTIDE SEQUENCE [LARGE SCALE GENOMIC DNA]</scope>
    <source>
        <strain evidence="6 7">DSM 21081</strain>
    </source>
</reference>
<dbReference type="Proteomes" id="UP001575652">
    <property type="component" value="Unassembled WGS sequence"/>
</dbReference>
<proteinExistence type="predicted"/>